<evidence type="ECO:0000313" key="1">
    <source>
        <dbReference type="Proteomes" id="UP000887572"/>
    </source>
</evidence>
<reference evidence="2" key="1">
    <citation type="submission" date="2022-11" db="UniProtKB">
        <authorList>
            <consortium name="WormBaseParasite"/>
        </authorList>
    </citation>
    <scope>IDENTIFICATION</scope>
</reference>
<name>A0A914H4T9_GLORO</name>
<organism evidence="1 2">
    <name type="scientific">Globodera rostochiensis</name>
    <name type="common">Golden nematode worm</name>
    <name type="synonym">Heterodera rostochiensis</name>
    <dbReference type="NCBI Taxonomy" id="31243"/>
    <lineage>
        <taxon>Eukaryota</taxon>
        <taxon>Metazoa</taxon>
        <taxon>Ecdysozoa</taxon>
        <taxon>Nematoda</taxon>
        <taxon>Chromadorea</taxon>
        <taxon>Rhabditida</taxon>
        <taxon>Tylenchina</taxon>
        <taxon>Tylenchomorpha</taxon>
        <taxon>Tylenchoidea</taxon>
        <taxon>Heteroderidae</taxon>
        <taxon>Heteroderinae</taxon>
        <taxon>Globodera</taxon>
    </lineage>
</organism>
<dbReference type="WBParaSite" id="Gr19_v10_g13661.t1">
    <property type="protein sequence ID" value="Gr19_v10_g13661.t1"/>
    <property type="gene ID" value="Gr19_v10_g13661"/>
</dbReference>
<evidence type="ECO:0000313" key="2">
    <source>
        <dbReference type="WBParaSite" id="Gr19_v10_g13661.t1"/>
    </source>
</evidence>
<sequence>MLLALPISRVIRDWEQCARKVAIFAASRHEPSELVVGPDKSERKMGRIVKGQQNAAALDVLRATAVLASLLLNGDESAQQTAALGWEGAQAT</sequence>
<dbReference type="AlphaFoldDB" id="A0A914H4T9"/>
<protein>
    <submittedName>
        <fullName evidence="2">Uncharacterized protein</fullName>
    </submittedName>
</protein>
<accession>A0A914H4T9</accession>
<dbReference type="Proteomes" id="UP000887572">
    <property type="component" value="Unplaced"/>
</dbReference>
<keyword evidence="1" id="KW-1185">Reference proteome</keyword>
<proteinExistence type="predicted"/>